<dbReference type="InterPro" id="IPR019251">
    <property type="entry name" value="DUF2231_TM"/>
</dbReference>
<keyword evidence="1" id="KW-0812">Transmembrane</keyword>
<evidence type="ECO:0000313" key="4">
    <source>
        <dbReference type="Proteomes" id="UP000216311"/>
    </source>
</evidence>
<comment type="caution">
    <text evidence="3">The sequence shown here is derived from an EMBL/GenBank/DDBJ whole genome shotgun (WGS) entry which is preliminary data.</text>
</comment>
<feature type="domain" description="DUF2231" evidence="2">
    <location>
        <begin position="55"/>
        <end position="179"/>
    </location>
</feature>
<keyword evidence="4" id="KW-1185">Reference proteome</keyword>
<reference evidence="3 4" key="1">
    <citation type="submission" date="2017-07" db="EMBL/GenBank/DDBJ databases">
        <title>Draft whole genome sequences of clinical Proprionibacteriaceae strains.</title>
        <authorList>
            <person name="Bernier A.-M."/>
            <person name="Bernard K."/>
            <person name="Domingo M.-C."/>
        </authorList>
    </citation>
    <scope>NUCLEOTIDE SEQUENCE [LARGE SCALE GENOMIC DNA]</scope>
    <source>
        <strain evidence="3 4">NML 130396</strain>
    </source>
</reference>
<protein>
    <recommendedName>
        <fullName evidence="2">DUF2231 domain-containing protein</fullName>
    </recommendedName>
</protein>
<dbReference type="OrthoDB" id="9795104at2"/>
<keyword evidence="1" id="KW-1133">Transmembrane helix</keyword>
<keyword evidence="1" id="KW-0472">Membrane</keyword>
<sequence>MATDRSSQSPLTPFLQKLENLRGLDSAVDAAGPVMAAVTANPVVKNALQGGWLSHALHPLLVQVPIGAWLSALVLDVSGTDDEGRSAQLLTALGLALAAPSALSGWAELAEAGPREKRVGVVHAAANGAGILLQAAAWSARRGGHRGTARALAATSMTLIGAAGFLGGHLAVAREVGTRDPAFGRAPQHLG</sequence>
<accession>A0A255HB52</accession>
<dbReference type="Pfam" id="PF09990">
    <property type="entry name" value="DUF2231"/>
    <property type="match status" value="1"/>
</dbReference>
<dbReference type="EMBL" id="NMVQ01000001">
    <property type="protein sequence ID" value="OYO25138.1"/>
    <property type="molecule type" value="Genomic_DNA"/>
</dbReference>
<name>A0A255HB52_9ACTN</name>
<gene>
    <name evidence="3" type="ORF">CGZ93_01385</name>
</gene>
<feature type="transmembrane region" description="Helical" evidence="1">
    <location>
        <begin position="151"/>
        <end position="172"/>
    </location>
</feature>
<evidence type="ECO:0000259" key="2">
    <source>
        <dbReference type="Pfam" id="PF09990"/>
    </source>
</evidence>
<dbReference type="RefSeq" id="WP_094362345.1">
    <property type="nucleotide sequence ID" value="NZ_NMVQ01000001.1"/>
</dbReference>
<dbReference type="AlphaFoldDB" id="A0A255HB52"/>
<evidence type="ECO:0000313" key="3">
    <source>
        <dbReference type="EMBL" id="OYO25138.1"/>
    </source>
</evidence>
<proteinExistence type="predicted"/>
<dbReference type="Proteomes" id="UP000216311">
    <property type="component" value="Unassembled WGS sequence"/>
</dbReference>
<evidence type="ECO:0000256" key="1">
    <source>
        <dbReference type="SAM" id="Phobius"/>
    </source>
</evidence>
<organism evidence="3 4">
    <name type="scientific">Enemella dayhoffiae</name>
    <dbReference type="NCBI Taxonomy" id="2016507"/>
    <lineage>
        <taxon>Bacteria</taxon>
        <taxon>Bacillati</taxon>
        <taxon>Actinomycetota</taxon>
        <taxon>Actinomycetes</taxon>
        <taxon>Propionibacteriales</taxon>
        <taxon>Propionibacteriaceae</taxon>
        <taxon>Enemella</taxon>
    </lineage>
</organism>